<dbReference type="Proteomes" id="UP001149090">
    <property type="component" value="Unassembled WGS sequence"/>
</dbReference>
<evidence type="ECO:0000256" key="3">
    <source>
        <dbReference type="ARBA" id="ARBA00022801"/>
    </source>
</evidence>
<dbReference type="GO" id="GO:0016798">
    <property type="term" value="F:hydrolase activity, acting on glycosyl bonds"/>
    <property type="evidence" value="ECO:0007669"/>
    <property type="project" value="UniProtKB-KW"/>
</dbReference>
<organism evidence="7 8">
    <name type="scientific">Anaeramoeba ignava</name>
    <name type="common">Anaerobic marine amoeba</name>
    <dbReference type="NCBI Taxonomy" id="1746090"/>
    <lineage>
        <taxon>Eukaryota</taxon>
        <taxon>Metamonada</taxon>
        <taxon>Anaeramoebidae</taxon>
        <taxon>Anaeramoeba</taxon>
    </lineage>
</organism>
<keyword evidence="4" id="KW-0862">Zinc</keyword>
<gene>
    <name evidence="7" type="ORF">M0811_09843</name>
</gene>
<reference evidence="7" key="1">
    <citation type="submission" date="2022-10" db="EMBL/GenBank/DDBJ databases">
        <title>Novel sulphate-reducing endosymbionts in the free-living metamonad Anaeramoeba.</title>
        <authorList>
            <person name="Jerlstrom-Hultqvist J."/>
            <person name="Cepicka I."/>
            <person name="Gallot-Lavallee L."/>
            <person name="Salas-Leiva D."/>
            <person name="Curtis B.A."/>
            <person name="Zahonova K."/>
            <person name="Pipaliya S."/>
            <person name="Dacks J."/>
            <person name="Roger A.J."/>
        </authorList>
    </citation>
    <scope>NUCLEOTIDE SEQUENCE</scope>
    <source>
        <strain evidence="7">BMAN</strain>
    </source>
</reference>
<comment type="caution">
    <text evidence="7">The sequence shown here is derived from an EMBL/GenBank/DDBJ whole genome shotgun (WGS) entry which is preliminary data.</text>
</comment>
<keyword evidence="5" id="KW-0326">Glycosidase</keyword>
<dbReference type="PANTHER" id="PTHR11106:SF121">
    <property type="entry name" value="ADP-RIBOSE 1''-PHOSPHATE PHOSPHATASE"/>
    <property type="match status" value="1"/>
</dbReference>
<keyword evidence="3" id="KW-0378">Hydrolase</keyword>
<protein>
    <submittedName>
        <fullName evidence="7">Poly [adp-ribose] polymerase</fullName>
    </submittedName>
</protein>
<dbReference type="GO" id="GO:0046872">
    <property type="term" value="F:metal ion binding"/>
    <property type="evidence" value="ECO:0007669"/>
    <property type="project" value="UniProtKB-KW"/>
</dbReference>
<keyword evidence="8" id="KW-1185">Reference proteome</keyword>
<feature type="domain" description="Macro" evidence="6">
    <location>
        <begin position="85"/>
        <end position="271"/>
    </location>
</feature>
<dbReference type="InterPro" id="IPR043472">
    <property type="entry name" value="Macro_dom-like"/>
</dbReference>
<evidence type="ECO:0000256" key="4">
    <source>
        <dbReference type="ARBA" id="ARBA00022833"/>
    </source>
</evidence>
<dbReference type="OMA" id="REASCTV"/>
<keyword evidence="2" id="KW-0479">Metal-binding</keyword>
<name>A0A9Q0LGG1_ANAIG</name>
<proteinExistence type="predicted"/>
<sequence>MEKETEIDYPKLLYQTTIQVFKDMNPKNEIKQKKFIEFLERKKPKKIRKELQRLLTIFENNFPESTLKQVDNLLLFELSKTTIINSLELPRLEFNKKISLYKGDITDLKIDAIVNAANEYLLGCFVPNHPCIDNRIHMKAGPRLRQKCKEIMENQDHLEPEGKAKITEGFCLPVKFVIHTVGPKSNNDPHLLASCYRSSLDIAFKNSVKSIAFCCISCGMFGYDPSFATKIALKTVSDWISQNPDAFDLIVFNVYTQENYQIYQNLLPKFFGEKTKEK</sequence>
<evidence type="ECO:0000259" key="6">
    <source>
        <dbReference type="PROSITE" id="PS51154"/>
    </source>
</evidence>
<dbReference type="PANTHER" id="PTHR11106">
    <property type="entry name" value="GANGLIOSIDE INDUCED DIFFERENTIATION ASSOCIATED PROTEIN 2-RELATED"/>
    <property type="match status" value="1"/>
</dbReference>
<dbReference type="SMART" id="SM00506">
    <property type="entry name" value="A1pp"/>
    <property type="match status" value="1"/>
</dbReference>
<evidence type="ECO:0000256" key="1">
    <source>
        <dbReference type="ARBA" id="ARBA00001947"/>
    </source>
</evidence>
<dbReference type="CDD" id="cd02908">
    <property type="entry name" value="Macro_OAADPr_deacetylase"/>
    <property type="match status" value="1"/>
</dbReference>
<evidence type="ECO:0000313" key="8">
    <source>
        <dbReference type="Proteomes" id="UP001149090"/>
    </source>
</evidence>
<dbReference type="Gene3D" id="3.40.220.10">
    <property type="entry name" value="Leucine Aminopeptidase, subunit E, domain 1"/>
    <property type="match status" value="1"/>
</dbReference>
<evidence type="ECO:0000256" key="5">
    <source>
        <dbReference type="ARBA" id="ARBA00023295"/>
    </source>
</evidence>
<evidence type="ECO:0000256" key="2">
    <source>
        <dbReference type="ARBA" id="ARBA00022723"/>
    </source>
</evidence>
<dbReference type="InterPro" id="IPR002589">
    <property type="entry name" value="Macro_dom"/>
</dbReference>
<comment type="cofactor">
    <cofactor evidence="1">
        <name>Zn(2+)</name>
        <dbReference type="ChEBI" id="CHEBI:29105"/>
    </cofactor>
</comment>
<dbReference type="PROSITE" id="PS51154">
    <property type="entry name" value="MACRO"/>
    <property type="match status" value="1"/>
</dbReference>
<dbReference type="OrthoDB" id="6133115at2759"/>
<dbReference type="AlphaFoldDB" id="A0A9Q0LGG1"/>
<dbReference type="SUPFAM" id="SSF52949">
    <property type="entry name" value="Macro domain-like"/>
    <property type="match status" value="1"/>
</dbReference>
<accession>A0A9Q0LGG1</accession>
<dbReference type="Pfam" id="PF01661">
    <property type="entry name" value="Macro"/>
    <property type="match status" value="1"/>
</dbReference>
<evidence type="ECO:0000313" key="7">
    <source>
        <dbReference type="EMBL" id="KAJ5071944.1"/>
    </source>
</evidence>
<dbReference type="EMBL" id="JAPDFW010000084">
    <property type="protein sequence ID" value="KAJ5071944.1"/>
    <property type="molecule type" value="Genomic_DNA"/>
</dbReference>